<feature type="transmembrane region" description="Helical" evidence="1">
    <location>
        <begin position="111"/>
        <end position="137"/>
    </location>
</feature>
<keyword evidence="3" id="KW-1185">Reference proteome</keyword>
<feature type="transmembrane region" description="Helical" evidence="1">
    <location>
        <begin position="157"/>
        <end position="178"/>
    </location>
</feature>
<proteinExistence type="predicted"/>
<dbReference type="RefSeq" id="WP_179754903.1">
    <property type="nucleotide sequence ID" value="NZ_BAAAGN010000021.1"/>
</dbReference>
<comment type="caution">
    <text evidence="2">The sequence shown here is derived from an EMBL/GenBank/DDBJ whole genome shotgun (WGS) entry which is preliminary data.</text>
</comment>
<feature type="transmembrane region" description="Helical" evidence="1">
    <location>
        <begin position="249"/>
        <end position="267"/>
    </location>
</feature>
<evidence type="ECO:0000313" key="2">
    <source>
        <dbReference type="EMBL" id="NYD24486.1"/>
    </source>
</evidence>
<feature type="transmembrane region" description="Helical" evidence="1">
    <location>
        <begin position="185"/>
        <end position="204"/>
    </location>
</feature>
<dbReference type="EMBL" id="JACCBB010000001">
    <property type="protein sequence ID" value="NYD24486.1"/>
    <property type="molecule type" value="Genomic_DNA"/>
</dbReference>
<keyword evidence="1" id="KW-0472">Membrane</keyword>
<gene>
    <name evidence="2" type="ORF">BJ968_004026</name>
</gene>
<accession>A0A7Y9J2Q8</accession>
<keyword evidence="1" id="KW-0812">Transmembrane</keyword>
<keyword evidence="1" id="KW-1133">Transmembrane helix</keyword>
<dbReference type="Proteomes" id="UP000521922">
    <property type="component" value="Unassembled WGS sequence"/>
</dbReference>
<organism evidence="2 3">
    <name type="scientific">Kineococcus aurantiacus</name>
    <dbReference type="NCBI Taxonomy" id="37633"/>
    <lineage>
        <taxon>Bacteria</taxon>
        <taxon>Bacillati</taxon>
        <taxon>Actinomycetota</taxon>
        <taxon>Actinomycetes</taxon>
        <taxon>Kineosporiales</taxon>
        <taxon>Kineosporiaceae</taxon>
        <taxon>Kineococcus</taxon>
    </lineage>
</organism>
<protein>
    <submittedName>
        <fullName evidence="2">ABC-2 type transport system permease protein</fullName>
    </submittedName>
</protein>
<sequence length="272" mass="26508">MTSAEAPPVDGARGGAVTPLRVLAGEWTKVAGLTSTAWLVAGTVVAAGSLVFVLGLFTGPGDAVSGTTPVTSGHLLAQLGVLVLGVLVGSADFATGTSLTTYAAVPRRVPVLAAQVLVTAAVALGTGTLALAASVLATAGARRAAGPASALPAPVDLRVAVGYVLFLTGAAVCGVLLGSLLRRPLAALATAVVLFVLLDQVLAANPGHVTGTVRALLPSSGTRLFADGERLAALAAGGGPDLGAGGGGLVLGAWCTVLAVLAGHRLVRRDVL</sequence>
<evidence type="ECO:0000256" key="1">
    <source>
        <dbReference type="SAM" id="Phobius"/>
    </source>
</evidence>
<feature type="transmembrane region" description="Helical" evidence="1">
    <location>
        <begin position="77"/>
        <end position="99"/>
    </location>
</feature>
<reference evidence="2 3" key="1">
    <citation type="submission" date="2020-07" db="EMBL/GenBank/DDBJ databases">
        <title>Sequencing the genomes of 1000 actinobacteria strains.</title>
        <authorList>
            <person name="Klenk H.-P."/>
        </authorList>
    </citation>
    <scope>NUCLEOTIDE SEQUENCE [LARGE SCALE GENOMIC DNA]</scope>
    <source>
        <strain evidence="2 3">DSM 7487</strain>
    </source>
</reference>
<dbReference type="AlphaFoldDB" id="A0A7Y9J2Q8"/>
<evidence type="ECO:0000313" key="3">
    <source>
        <dbReference type="Proteomes" id="UP000521922"/>
    </source>
</evidence>
<name>A0A7Y9J2Q8_9ACTN</name>
<feature type="transmembrane region" description="Helical" evidence="1">
    <location>
        <begin position="37"/>
        <end position="57"/>
    </location>
</feature>